<protein>
    <recommendedName>
        <fullName evidence="3 9">Gluconokinase</fullName>
        <ecNumber evidence="3 9">2.7.1.12</ecNumber>
    </recommendedName>
</protein>
<evidence type="ECO:0000256" key="4">
    <source>
        <dbReference type="ARBA" id="ARBA00022679"/>
    </source>
</evidence>
<evidence type="ECO:0000256" key="5">
    <source>
        <dbReference type="ARBA" id="ARBA00022741"/>
    </source>
</evidence>
<reference evidence="10" key="1">
    <citation type="submission" date="2021-04" db="EMBL/GenBank/DDBJ databases">
        <title>The genome sequence of Ideonella sp. 4Y11.</title>
        <authorList>
            <person name="Liu Y."/>
        </authorList>
    </citation>
    <scope>NUCLEOTIDE SEQUENCE</scope>
    <source>
        <strain evidence="10">4Y11</strain>
    </source>
</reference>
<comment type="caution">
    <text evidence="10">The sequence shown here is derived from an EMBL/GenBank/DDBJ whole genome shotgun (WGS) entry which is preliminary data.</text>
</comment>
<organism evidence="10 11">
    <name type="scientific">Ideonella aquatica</name>
    <dbReference type="NCBI Taxonomy" id="2824119"/>
    <lineage>
        <taxon>Bacteria</taxon>
        <taxon>Pseudomonadati</taxon>
        <taxon>Pseudomonadota</taxon>
        <taxon>Betaproteobacteria</taxon>
        <taxon>Burkholderiales</taxon>
        <taxon>Sphaerotilaceae</taxon>
        <taxon>Ideonella</taxon>
    </lineage>
</organism>
<dbReference type="PANTHER" id="PTHR43442">
    <property type="entry name" value="GLUCONOKINASE-RELATED"/>
    <property type="match status" value="1"/>
</dbReference>
<dbReference type="InterPro" id="IPR006001">
    <property type="entry name" value="Therm_gnt_kin"/>
</dbReference>
<dbReference type="PANTHER" id="PTHR43442:SF3">
    <property type="entry name" value="GLUCONOKINASE-RELATED"/>
    <property type="match status" value="1"/>
</dbReference>
<dbReference type="Pfam" id="PF13671">
    <property type="entry name" value="AAA_33"/>
    <property type="match status" value="1"/>
</dbReference>
<keyword evidence="4 9" id="KW-0808">Transferase</keyword>
<evidence type="ECO:0000313" key="10">
    <source>
        <dbReference type="EMBL" id="MBQ0961608.1"/>
    </source>
</evidence>
<dbReference type="GO" id="GO:0005737">
    <property type="term" value="C:cytoplasm"/>
    <property type="evidence" value="ECO:0007669"/>
    <property type="project" value="TreeGrafter"/>
</dbReference>
<evidence type="ECO:0000256" key="2">
    <source>
        <dbReference type="ARBA" id="ARBA00008420"/>
    </source>
</evidence>
<name>A0A940YJW5_9BURK</name>
<gene>
    <name evidence="10" type="ORF">KAK06_21895</name>
</gene>
<evidence type="ECO:0000256" key="7">
    <source>
        <dbReference type="ARBA" id="ARBA00022840"/>
    </source>
</evidence>
<keyword evidence="11" id="KW-1185">Reference proteome</keyword>
<evidence type="ECO:0000256" key="9">
    <source>
        <dbReference type="RuleBase" id="RU363066"/>
    </source>
</evidence>
<dbReference type="Proteomes" id="UP000678374">
    <property type="component" value="Unassembled WGS sequence"/>
</dbReference>
<comment type="pathway">
    <text evidence="1">Carbohydrate acid metabolism.</text>
</comment>
<dbReference type="GO" id="GO:0005975">
    <property type="term" value="P:carbohydrate metabolic process"/>
    <property type="evidence" value="ECO:0007669"/>
    <property type="project" value="InterPro"/>
</dbReference>
<evidence type="ECO:0000256" key="8">
    <source>
        <dbReference type="ARBA" id="ARBA00048090"/>
    </source>
</evidence>
<accession>A0A940YJW5</accession>
<comment type="catalytic activity">
    <reaction evidence="8 9">
        <text>D-gluconate + ATP = 6-phospho-D-gluconate + ADP + H(+)</text>
        <dbReference type="Rhea" id="RHEA:19433"/>
        <dbReference type="ChEBI" id="CHEBI:15378"/>
        <dbReference type="ChEBI" id="CHEBI:18391"/>
        <dbReference type="ChEBI" id="CHEBI:30616"/>
        <dbReference type="ChEBI" id="CHEBI:58759"/>
        <dbReference type="ChEBI" id="CHEBI:456216"/>
        <dbReference type="EC" id="2.7.1.12"/>
    </reaction>
</comment>
<dbReference type="Gene3D" id="3.40.50.300">
    <property type="entry name" value="P-loop containing nucleotide triphosphate hydrolases"/>
    <property type="match status" value="1"/>
</dbReference>
<dbReference type="NCBIfam" id="TIGR01313">
    <property type="entry name" value="therm_gnt_kin"/>
    <property type="match status" value="1"/>
</dbReference>
<dbReference type="EMBL" id="JAGQDE010000033">
    <property type="protein sequence ID" value="MBQ0961608.1"/>
    <property type="molecule type" value="Genomic_DNA"/>
</dbReference>
<keyword evidence="5 9" id="KW-0547">Nucleotide-binding</keyword>
<sequence>MGVSGCGKSSLGRALADALGWPLVEGDDHHPATNQTKMRAGQPLTDADRAGWLATLGQQLVARPQGAVLTCSALKRAYRDQLRAASPGLGFVHLRLSLDEARARVAARPDHLFPASLVDSQFATLEDPSGEPGVVSLDATLPLATLREQVLAWMKESHDVC</sequence>
<evidence type="ECO:0000256" key="6">
    <source>
        <dbReference type="ARBA" id="ARBA00022777"/>
    </source>
</evidence>
<evidence type="ECO:0000256" key="1">
    <source>
        <dbReference type="ARBA" id="ARBA00004761"/>
    </source>
</evidence>
<dbReference type="GO" id="GO:0046316">
    <property type="term" value="F:gluconokinase activity"/>
    <property type="evidence" value="ECO:0007669"/>
    <property type="project" value="UniProtKB-EC"/>
</dbReference>
<keyword evidence="7 9" id="KW-0067">ATP-binding</keyword>
<evidence type="ECO:0000256" key="3">
    <source>
        <dbReference type="ARBA" id="ARBA00012054"/>
    </source>
</evidence>
<dbReference type="SUPFAM" id="SSF52540">
    <property type="entry name" value="P-loop containing nucleoside triphosphate hydrolases"/>
    <property type="match status" value="1"/>
</dbReference>
<proteinExistence type="inferred from homology"/>
<dbReference type="CDD" id="cd02021">
    <property type="entry name" value="GntK"/>
    <property type="match status" value="1"/>
</dbReference>
<comment type="similarity">
    <text evidence="2 9">Belongs to the gluconokinase GntK/GntV family.</text>
</comment>
<dbReference type="AlphaFoldDB" id="A0A940YJW5"/>
<dbReference type="GO" id="GO:0005524">
    <property type="term" value="F:ATP binding"/>
    <property type="evidence" value="ECO:0007669"/>
    <property type="project" value="UniProtKB-KW"/>
</dbReference>
<keyword evidence="6 9" id="KW-0418">Kinase</keyword>
<evidence type="ECO:0000313" key="11">
    <source>
        <dbReference type="Proteomes" id="UP000678374"/>
    </source>
</evidence>
<dbReference type="EC" id="2.7.1.12" evidence="3 9"/>
<dbReference type="InterPro" id="IPR027417">
    <property type="entry name" value="P-loop_NTPase"/>
</dbReference>